<dbReference type="PANTHER" id="PTHR28298:SF1">
    <property type="entry name" value="EISOSOME PROTEIN 1"/>
    <property type="match status" value="1"/>
</dbReference>
<dbReference type="InterPro" id="IPR024527">
    <property type="entry name" value="Eisosome1"/>
</dbReference>
<reference evidence="2" key="1">
    <citation type="submission" date="2023-08" db="EMBL/GenBank/DDBJ databases">
        <title>Black Yeasts Isolated from many extreme environments.</title>
        <authorList>
            <person name="Coleine C."/>
            <person name="Stajich J.E."/>
            <person name="Selbmann L."/>
        </authorList>
    </citation>
    <scope>NUCLEOTIDE SEQUENCE</scope>
    <source>
        <strain evidence="2">CCFEE 5401</strain>
    </source>
</reference>
<sequence length="1135" mass="122295">MNTPTRAGEPCPDPSAHEHGHKLSNQASTAALYATKQKEDPLGSDGKLSSKSAAASLKYARAQDLPSFPSHGLQSDSDSAGKAALLAKDYKMNELWQHEASSAGSRAALLAHNKGADLNLWHPTASKDGNSAAVLAMQKKGLSPELDRGYTVDGHGRALMAATMSVKHKPVVVGPAEIKNSYPDANNASYNALNAATKSHASNRATLQDKMAPDGWNSDAMQAARVKNIGKNMDPAMFTEHPPVEIDSEEQKHQDALKASAVSMAKQMYEHQHRTALRADLTTPDSAGDPTMARQSTGGQKDIKQEAMRYIHLQDAAHKLAQERLAKIDKSSEQSRYREYYGYPDQKNSPQKSGSSTNRLSMRSRGRRRAGSDEDPDDSDDEEQARKIRNQMSQLNSGLSTVDNQKRNDDRARLMAAAEKKVHAQMHTMDEKVFADTGKVPPAMMEEWEAKARDRAQEQRKVQAQHPGKTHIGGGKFMDQSEIEAIAAARLKPTLDEIDATAAQKRARDQEIKEQNAAREFERIEEKQKQREEKDERNRLKNEEKMAKQQEKEEAKARKADDQRKSREVKRESTDMPVEGEKSEAYETSKQEKRQSTLGRFTSRLRGNKNKEPVAAAEEAKKEIDVPFDHKSPVGAQTPMGGDGVDTGIEETSRLGDEVDPVDQGVTTTEPKGKEAEVEAPTIPTIVAPVAERQGPPPAMLQHMGSYNEPLGVASGSGSNKPSLERHITNIVDSDSDDAGEDDGEEDWEKEYVRIAASTGPGTDHNELAEMGKQKIERDAAMLDAAEVGAGGSLAQEVRVPGEDELATGGPHKTLMGSLLDPNAEPKVDAVPFETVGAPTLGAVNKNAATTPDMTAPVTAAILEPTSKAVDPTVQTAPSQIKDQSIGDETGPAPNTAGPHPSDVANVVDPRVKPEPEQLKAREKQAEGKPATSTQPTQKEQTGVRGFFSKFKKDKKEPGRISSISPSKTADTETDNPTPTLDSTGSEAIRPAKPELVEAIQRDRHEDQGRSEEAAVAAGTAGPVSPISTSSFKRHDPAGPRRELDDVSSSGLEEEELTRGRGGKTTATGASTGPAAAAAAAAGTTAGGVGGEGEEEEQFEEARDHFDEGLAPPPAFAGQMKSGSPVRSTRFHEEV</sequence>
<feature type="region of interest" description="Disordered" evidence="1">
    <location>
        <begin position="1"/>
        <end position="51"/>
    </location>
</feature>
<feature type="compositionally biased region" description="Acidic residues" evidence="1">
    <location>
        <begin position="734"/>
        <end position="747"/>
    </location>
</feature>
<evidence type="ECO:0008006" key="4">
    <source>
        <dbReference type="Google" id="ProtNLM"/>
    </source>
</evidence>
<feature type="compositionally biased region" description="Polar residues" evidence="1">
    <location>
        <begin position="962"/>
        <end position="986"/>
    </location>
</feature>
<feature type="region of interest" description="Disordered" evidence="1">
    <location>
        <begin position="327"/>
        <end position="384"/>
    </location>
</feature>
<proteinExistence type="predicted"/>
<feature type="region of interest" description="Disordered" evidence="1">
    <location>
        <begin position="506"/>
        <end position="747"/>
    </location>
</feature>
<dbReference type="Proteomes" id="UP001310890">
    <property type="component" value="Unassembled WGS sequence"/>
</dbReference>
<feature type="region of interest" description="Disordered" evidence="1">
    <location>
        <begin position="804"/>
        <end position="823"/>
    </location>
</feature>
<evidence type="ECO:0000313" key="2">
    <source>
        <dbReference type="EMBL" id="KAK5107360.1"/>
    </source>
</evidence>
<gene>
    <name evidence="2" type="ORF">LTR62_001340</name>
</gene>
<name>A0AAN7T947_9PEZI</name>
<feature type="compositionally biased region" description="Acidic residues" evidence="1">
    <location>
        <begin position="373"/>
        <end position="383"/>
    </location>
</feature>
<organism evidence="2 3">
    <name type="scientific">Meristemomyces frigidus</name>
    <dbReference type="NCBI Taxonomy" id="1508187"/>
    <lineage>
        <taxon>Eukaryota</taxon>
        <taxon>Fungi</taxon>
        <taxon>Dikarya</taxon>
        <taxon>Ascomycota</taxon>
        <taxon>Pezizomycotina</taxon>
        <taxon>Dothideomycetes</taxon>
        <taxon>Dothideomycetidae</taxon>
        <taxon>Mycosphaerellales</taxon>
        <taxon>Teratosphaeriaceae</taxon>
        <taxon>Meristemomyces</taxon>
    </lineage>
</organism>
<accession>A0AAN7T947</accession>
<evidence type="ECO:0000313" key="3">
    <source>
        <dbReference type="Proteomes" id="UP001310890"/>
    </source>
</evidence>
<feature type="compositionally biased region" description="Basic and acidic residues" evidence="1">
    <location>
        <begin position="327"/>
        <end position="339"/>
    </location>
</feature>
<dbReference type="AlphaFoldDB" id="A0AAN7T947"/>
<feature type="compositionally biased region" description="Polar residues" evidence="1">
    <location>
        <begin position="873"/>
        <end position="883"/>
    </location>
</feature>
<feature type="region of interest" description="Disordered" evidence="1">
    <location>
        <begin position="866"/>
        <end position="1135"/>
    </location>
</feature>
<feature type="compositionally biased region" description="Polar residues" evidence="1">
    <location>
        <begin position="346"/>
        <end position="358"/>
    </location>
</feature>
<feature type="compositionally biased region" description="Basic and acidic residues" evidence="1">
    <location>
        <begin position="1033"/>
        <end position="1045"/>
    </location>
</feature>
<feature type="compositionally biased region" description="Basic and acidic residues" evidence="1">
    <location>
        <begin position="990"/>
        <end position="1013"/>
    </location>
</feature>
<feature type="compositionally biased region" description="Basic and acidic residues" evidence="1">
    <location>
        <begin position="618"/>
        <end position="632"/>
    </location>
</feature>
<protein>
    <recommendedName>
        <fullName evidence="4">Eisosome protein 1</fullName>
    </recommendedName>
</protein>
<dbReference type="GO" id="GO:0070941">
    <property type="term" value="P:eisosome assembly"/>
    <property type="evidence" value="ECO:0007669"/>
    <property type="project" value="TreeGrafter"/>
</dbReference>
<feature type="compositionally biased region" description="Basic and acidic residues" evidence="1">
    <location>
        <begin position="506"/>
        <end position="595"/>
    </location>
</feature>
<dbReference type="Pfam" id="PF12757">
    <property type="entry name" value="Eisosome1"/>
    <property type="match status" value="1"/>
</dbReference>
<dbReference type="PANTHER" id="PTHR28298">
    <property type="entry name" value="EISOSOME PROTEIN 1"/>
    <property type="match status" value="1"/>
</dbReference>
<dbReference type="EMBL" id="JAVRRL010000125">
    <property type="protein sequence ID" value="KAK5107360.1"/>
    <property type="molecule type" value="Genomic_DNA"/>
</dbReference>
<feature type="compositionally biased region" description="Low complexity" evidence="1">
    <location>
        <begin position="1064"/>
        <end position="1084"/>
    </location>
</feature>
<evidence type="ECO:0000256" key="1">
    <source>
        <dbReference type="SAM" id="MobiDB-lite"/>
    </source>
</evidence>
<comment type="caution">
    <text evidence="2">The sequence shown here is derived from an EMBL/GenBank/DDBJ whole genome shotgun (WGS) entry which is preliminary data.</text>
</comment>
<feature type="compositionally biased region" description="Polar residues" evidence="1">
    <location>
        <begin position="931"/>
        <end position="941"/>
    </location>
</feature>
<feature type="compositionally biased region" description="Basic and acidic residues" evidence="1">
    <location>
        <begin position="910"/>
        <end position="927"/>
    </location>
</feature>
<feature type="region of interest" description="Disordered" evidence="1">
    <location>
        <begin position="277"/>
        <end position="302"/>
    </location>
</feature>